<keyword evidence="4" id="KW-0029">Amino-acid transport</keyword>
<evidence type="ECO:0000313" key="9">
    <source>
        <dbReference type="EMBL" id="QSZ27858.1"/>
    </source>
</evidence>
<evidence type="ECO:0000313" key="10">
    <source>
        <dbReference type="Proteomes" id="UP000671913"/>
    </source>
</evidence>
<dbReference type="Gene3D" id="1.20.1740.10">
    <property type="entry name" value="Amino acid/polyamine transporter I"/>
    <property type="match status" value="1"/>
</dbReference>
<dbReference type="EMBL" id="CP060096">
    <property type="protein sequence ID" value="QSZ27858.1"/>
    <property type="molecule type" value="Genomic_DNA"/>
</dbReference>
<evidence type="ECO:0000256" key="5">
    <source>
        <dbReference type="ARBA" id="ARBA00022989"/>
    </source>
</evidence>
<evidence type="ECO:0000256" key="7">
    <source>
        <dbReference type="SAM" id="Phobius"/>
    </source>
</evidence>
<feature type="transmembrane region" description="Helical" evidence="7">
    <location>
        <begin position="279"/>
        <end position="304"/>
    </location>
</feature>
<keyword evidence="3 7" id="KW-0812">Transmembrane</keyword>
<dbReference type="GO" id="GO:0055085">
    <property type="term" value="P:transmembrane transport"/>
    <property type="evidence" value="ECO:0007669"/>
    <property type="project" value="InterPro"/>
</dbReference>
<dbReference type="Proteomes" id="UP000671913">
    <property type="component" value="Chromosome"/>
</dbReference>
<evidence type="ECO:0000259" key="8">
    <source>
        <dbReference type="Pfam" id="PF00324"/>
    </source>
</evidence>
<evidence type="ECO:0000256" key="3">
    <source>
        <dbReference type="ARBA" id="ARBA00022692"/>
    </source>
</evidence>
<keyword evidence="5 7" id="KW-1133">Transmembrane helix</keyword>
<evidence type="ECO:0000256" key="4">
    <source>
        <dbReference type="ARBA" id="ARBA00022970"/>
    </source>
</evidence>
<feature type="transmembrane region" description="Helical" evidence="7">
    <location>
        <begin position="12"/>
        <end position="32"/>
    </location>
</feature>
<gene>
    <name evidence="9" type="ORF">ACETAC_02935</name>
</gene>
<dbReference type="Pfam" id="PF00324">
    <property type="entry name" value="AA_permease"/>
    <property type="match status" value="1"/>
</dbReference>
<keyword evidence="10" id="KW-1185">Reference proteome</keyword>
<dbReference type="PIRSF" id="PIRSF006060">
    <property type="entry name" value="AA_transporter"/>
    <property type="match status" value="1"/>
</dbReference>
<organism evidence="9 10">
    <name type="scientific">Aceticella autotrophica</name>
    <dbReference type="NCBI Taxonomy" id="2755338"/>
    <lineage>
        <taxon>Bacteria</taxon>
        <taxon>Bacillati</taxon>
        <taxon>Bacillota</taxon>
        <taxon>Clostridia</taxon>
        <taxon>Thermoanaerobacterales</taxon>
        <taxon>Thermoanaerobacteraceae</taxon>
        <taxon>Aceticella</taxon>
    </lineage>
</organism>
<comment type="subcellular location">
    <subcellularLocation>
        <location evidence="1">Membrane</location>
        <topology evidence="1">Multi-pass membrane protein</topology>
    </subcellularLocation>
</comment>
<feature type="transmembrane region" description="Helical" evidence="7">
    <location>
        <begin position="148"/>
        <end position="171"/>
    </location>
</feature>
<keyword evidence="6 7" id="KW-0472">Membrane</keyword>
<feature type="transmembrane region" description="Helical" evidence="7">
    <location>
        <begin position="77"/>
        <end position="99"/>
    </location>
</feature>
<evidence type="ECO:0000256" key="6">
    <source>
        <dbReference type="ARBA" id="ARBA00023136"/>
    </source>
</evidence>
<dbReference type="RefSeq" id="WP_284680577.1">
    <property type="nucleotide sequence ID" value="NZ_CP060096.1"/>
</dbReference>
<feature type="transmembrane region" description="Helical" evidence="7">
    <location>
        <begin position="38"/>
        <end position="57"/>
    </location>
</feature>
<dbReference type="GO" id="GO:0006865">
    <property type="term" value="P:amino acid transport"/>
    <property type="evidence" value="ECO:0007669"/>
    <property type="project" value="UniProtKB-KW"/>
</dbReference>
<dbReference type="GO" id="GO:0016020">
    <property type="term" value="C:membrane"/>
    <property type="evidence" value="ECO:0007669"/>
    <property type="project" value="UniProtKB-SubCell"/>
</dbReference>
<keyword evidence="2" id="KW-0813">Transport</keyword>
<name>A0A975AWU8_9THEO</name>
<dbReference type="InterPro" id="IPR004841">
    <property type="entry name" value="AA-permease/SLC12A_dom"/>
</dbReference>
<feature type="domain" description="Amino acid permease/ SLC12A" evidence="8">
    <location>
        <begin position="11"/>
        <end position="421"/>
    </location>
</feature>
<feature type="transmembrane region" description="Helical" evidence="7">
    <location>
        <begin position="353"/>
        <end position="374"/>
    </location>
</feature>
<reference evidence="9" key="1">
    <citation type="submission" date="2020-08" db="EMBL/GenBank/DDBJ databases">
        <title>Genomic insights into the carbon and energy metabolism of the first obligate autotrophic acetogenic bacterium Aceticella autotrophica gen. nov., sp. nov.</title>
        <authorList>
            <person name="Toshchakov S.V."/>
            <person name="Elcheninov A.G."/>
            <person name="Kublanov I.V."/>
            <person name="Frolov E.N."/>
            <person name="Lebedinsky A.V."/>
        </authorList>
    </citation>
    <scope>NUCLEOTIDE SEQUENCE</scope>
    <source>
        <strain evidence="9">3443-3Ac</strain>
    </source>
</reference>
<dbReference type="AlphaFoldDB" id="A0A975AWU8"/>
<evidence type="ECO:0000256" key="2">
    <source>
        <dbReference type="ARBA" id="ARBA00022448"/>
    </source>
</evidence>
<feature type="transmembrane region" description="Helical" evidence="7">
    <location>
        <begin position="324"/>
        <end position="347"/>
    </location>
</feature>
<sequence length="449" mass="49682">MKKSVLTVNQLILIGVGGIIGAGFFLASGLAIHTAGPIVLLDYAVSAFIMSEVFHALSEMIVANPVEGSFRVYAEEALGDIGGFLSGWVYWTAGVFIMSSEVTASAIFTKFWFPAVPLWVFSLIYSILIIIINILGTKDFGTIEAWFSTIKVIALIVITISGILTLLGFFGKSNEIGIHNYYSHGGFAPNGIKGFLGALLMSLIPFGGIEVTAMLASKAKNPQKYVPIARKYIVSFLTILYILSIAVLIGVVPWHVISSNVSPFIKLLSYTKIPFIESIMNFVILTAALTTMNGAMYAVTQILYSLGKGRFAPTFLSKKTRKDVPIYALFMSSFGLFIAVILSYVLPKDVYEYITSATGIIQFFNWIIILYTFIKYMPMLRNKNPDYFKYHKHKSPIKSWITIILIITVMLSTLTVPKQTIGLIGGIVLLCLIFILYFVSSKIKLFDIW</sequence>
<feature type="transmembrane region" description="Helical" evidence="7">
    <location>
        <begin position="191"/>
        <end position="211"/>
    </location>
</feature>
<dbReference type="FunFam" id="1.20.1740.10:FF:000001">
    <property type="entry name" value="Amino acid permease"/>
    <property type="match status" value="1"/>
</dbReference>
<accession>A0A975AWU8</accession>
<feature type="transmembrane region" description="Helical" evidence="7">
    <location>
        <begin position="395"/>
        <end position="414"/>
    </location>
</feature>
<proteinExistence type="predicted"/>
<protein>
    <submittedName>
        <fullName evidence="9">Amino acid permease</fullName>
    </submittedName>
</protein>
<evidence type="ECO:0000256" key="1">
    <source>
        <dbReference type="ARBA" id="ARBA00004141"/>
    </source>
</evidence>
<feature type="transmembrane region" description="Helical" evidence="7">
    <location>
        <begin position="420"/>
        <end position="439"/>
    </location>
</feature>
<feature type="transmembrane region" description="Helical" evidence="7">
    <location>
        <begin position="111"/>
        <end position="136"/>
    </location>
</feature>
<feature type="transmembrane region" description="Helical" evidence="7">
    <location>
        <begin position="232"/>
        <end position="257"/>
    </location>
</feature>
<dbReference type="KEGG" id="aaut:ACETAC_02935"/>
<dbReference type="PANTHER" id="PTHR43495:SF5">
    <property type="entry name" value="GAMMA-AMINOBUTYRIC ACID PERMEASE"/>
    <property type="match status" value="1"/>
</dbReference>
<dbReference type="PANTHER" id="PTHR43495">
    <property type="entry name" value="GABA PERMEASE"/>
    <property type="match status" value="1"/>
</dbReference>